<proteinExistence type="predicted"/>
<sequence>MELAGGPREEDGDTDTPKTAMGGIMVDALNSKLQQLQEEMWNSEARMVPVQMFGNDFAKVPLPGQRQGSEPIPVLLPPPLPHAMQRPPKQSRLRPIGKASVVISRGSVGHPKTCAAACKYVKRKGGCRDGADCLLCHECFWTKSPPQEAEKKENQAAQAEAEVQGSRQSTKAEETMETLTAKFRRLLTEPEVPLAPQLQHLQQDPPAELAPPGLLACPLGPQGPPGLHLGMPMGPPIMPGVPLNLGSLGHPFSCGPACKYVLKPRGCKDGGMCDHCHLCRWIRHPQTLKL</sequence>
<accession>A0A812LYW2</accession>
<dbReference type="Proteomes" id="UP000604046">
    <property type="component" value="Unassembled WGS sequence"/>
</dbReference>
<organism evidence="2 3">
    <name type="scientific">Symbiodinium natans</name>
    <dbReference type="NCBI Taxonomy" id="878477"/>
    <lineage>
        <taxon>Eukaryota</taxon>
        <taxon>Sar</taxon>
        <taxon>Alveolata</taxon>
        <taxon>Dinophyceae</taxon>
        <taxon>Suessiales</taxon>
        <taxon>Symbiodiniaceae</taxon>
        <taxon>Symbiodinium</taxon>
    </lineage>
</organism>
<reference evidence="2" key="1">
    <citation type="submission" date="2021-02" db="EMBL/GenBank/DDBJ databases">
        <authorList>
            <person name="Dougan E. K."/>
            <person name="Rhodes N."/>
            <person name="Thang M."/>
            <person name="Chan C."/>
        </authorList>
    </citation>
    <scope>NUCLEOTIDE SEQUENCE</scope>
</reference>
<gene>
    <name evidence="2" type="ORF">SNAT2548_LOCUS12591</name>
</gene>
<feature type="region of interest" description="Disordered" evidence="1">
    <location>
        <begin position="150"/>
        <end position="173"/>
    </location>
</feature>
<evidence type="ECO:0000313" key="3">
    <source>
        <dbReference type="Proteomes" id="UP000604046"/>
    </source>
</evidence>
<feature type="region of interest" description="Disordered" evidence="1">
    <location>
        <begin position="1"/>
        <end position="21"/>
    </location>
</feature>
<evidence type="ECO:0000313" key="2">
    <source>
        <dbReference type="EMBL" id="CAE7252411.1"/>
    </source>
</evidence>
<feature type="region of interest" description="Disordered" evidence="1">
    <location>
        <begin position="71"/>
        <end position="94"/>
    </location>
</feature>
<dbReference type="AlphaFoldDB" id="A0A812LYW2"/>
<dbReference type="OrthoDB" id="423590at2759"/>
<dbReference type="EMBL" id="CAJNDS010001224">
    <property type="protein sequence ID" value="CAE7252411.1"/>
    <property type="molecule type" value="Genomic_DNA"/>
</dbReference>
<comment type="caution">
    <text evidence="2">The sequence shown here is derived from an EMBL/GenBank/DDBJ whole genome shotgun (WGS) entry which is preliminary data.</text>
</comment>
<keyword evidence="3" id="KW-1185">Reference proteome</keyword>
<protein>
    <recommendedName>
        <fullName evidence="4">C3H1-type domain-containing protein</fullName>
    </recommendedName>
</protein>
<evidence type="ECO:0000256" key="1">
    <source>
        <dbReference type="SAM" id="MobiDB-lite"/>
    </source>
</evidence>
<name>A0A812LYW2_9DINO</name>
<evidence type="ECO:0008006" key="4">
    <source>
        <dbReference type="Google" id="ProtNLM"/>
    </source>
</evidence>